<dbReference type="PANTHER" id="PTHR36223">
    <property type="entry name" value="BETA-LACTAMASE-TYPE TRANSPEPTIDASE FOLD DOMAIN CONTAINING PROTEIN"/>
    <property type="match status" value="1"/>
</dbReference>
<gene>
    <name evidence="3" type="ORF">EW145_g1151</name>
</gene>
<evidence type="ECO:0000256" key="1">
    <source>
        <dbReference type="SAM" id="MobiDB-lite"/>
    </source>
</evidence>
<feature type="region of interest" description="Disordered" evidence="1">
    <location>
        <begin position="481"/>
        <end position="521"/>
    </location>
</feature>
<reference evidence="3 4" key="1">
    <citation type="submission" date="2019-02" db="EMBL/GenBank/DDBJ databases">
        <title>Genome sequencing of the rare red list fungi Phellinidium pouzarii.</title>
        <authorList>
            <person name="Buettner E."/>
            <person name="Kellner H."/>
        </authorList>
    </citation>
    <scope>NUCLEOTIDE SEQUENCE [LARGE SCALE GENOMIC DNA]</scope>
    <source>
        <strain evidence="3 4">DSM 108285</strain>
    </source>
</reference>
<accession>A0A4V3XDR2</accession>
<name>A0A4V3XDR2_9AGAM</name>
<dbReference type="InterPro" id="IPR057678">
    <property type="entry name" value="DUF7918"/>
</dbReference>
<proteinExistence type="predicted"/>
<keyword evidence="4" id="KW-1185">Reference proteome</keyword>
<sequence length="521" mass="57458">MVKHKEFYAWITVDGIPLPEYSTVIEDNKATCYVPSEAGKTFVVHWIDEGSMVSTAGYILVDGFASSGRFLYGIGETHRSGVRTSSSTERPFMFAEIPSNASPGSVQGSKDIGTIELKIMQVKVGPKQPNKNIAIIPPMPLLSKDSIDKTGGHYATFREDEPYYDQMELTRSIEPLDSSNPHSYVKFTFYYRSMKWLLEHGLAMLPPEAPQPISKVLIGRFLSPPANTGFDEMFPTGFSEPVAAERIFAEDEEEETQAKNVNHRFASERGNSRVRNQTIRLAKMKRPEEPKVVAPAKEPTMKELLAKYMPNRLDSPPGEPLALTEFQKSARSRAQSQEQPPLTRSLLHRQQSNLGVPSQSQKQPSTSNAYVLPAKSNSGSGLRFALVNPPRQGARPSAVLDTRIYMYESASSSPSEGSSPKITEPPRTPPLEDQGTPLAQVMPAAETAMPNLDYLRLTGPGIPGLNQSSVARLDAAAARQHAQAWQRLPPRSEQGSTYTNIPISDAKQSSRHNPDNIDYSA</sequence>
<feature type="domain" description="DUF7918" evidence="2">
    <location>
        <begin position="11"/>
        <end position="197"/>
    </location>
</feature>
<feature type="compositionally biased region" description="Low complexity" evidence="1">
    <location>
        <begin position="409"/>
        <end position="420"/>
    </location>
</feature>
<evidence type="ECO:0000313" key="3">
    <source>
        <dbReference type="EMBL" id="THH10703.1"/>
    </source>
</evidence>
<evidence type="ECO:0000259" key="2">
    <source>
        <dbReference type="Pfam" id="PF25534"/>
    </source>
</evidence>
<dbReference type="EMBL" id="SGPK01000029">
    <property type="protein sequence ID" value="THH10703.1"/>
    <property type="molecule type" value="Genomic_DNA"/>
</dbReference>
<feature type="region of interest" description="Disordered" evidence="1">
    <location>
        <begin position="409"/>
        <end position="434"/>
    </location>
</feature>
<dbReference type="OrthoDB" id="3237202at2759"/>
<evidence type="ECO:0000313" key="4">
    <source>
        <dbReference type="Proteomes" id="UP000308199"/>
    </source>
</evidence>
<dbReference type="AlphaFoldDB" id="A0A4V3XDR2"/>
<dbReference type="Pfam" id="PF25534">
    <property type="entry name" value="DUF7918"/>
    <property type="match status" value="1"/>
</dbReference>
<dbReference type="PANTHER" id="PTHR36223:SF1">
    <property type="entry name" value="TRANSCRIPTION ELONGATION FACTOR EAF N-TERMINAL DOMAIN-CONTAINING PROTEIN"/>
    <property type="match status" value="1"/>
</dbReference>
<feature type="region of interest" description="Disordered" evidence="1">
    <location>
        <begin position="253"/>
        <end position="273"/>
    </location>
</feature>
<feature type="region of interest" description="Disordered" evidence="1">
    <location>
        <begin position="353"/>
        <end position="375"/>
    </location>
</feature>
<feature type="compositionally biased region" description="Polar residues" evidence="1">
    <location>
        <begin position="493"/>
        <end position="502"/>
    </location>
</feature>
<comment type="caution">
    <text evidence="3">The sequence shown here is derived from an EMBL/GenBank/DDBJ whole genome shotgun (WGS) entry which is preliminary data.</text>
</comment>
<dbReference type="Proteomes" id="UP000308199">
    <property type="component" value="Unassembled WGS sequence"/>
</dbReference>
<protein>
    <recommendedName>
        <fullName evidence="2">DUF7918 domain-containing protein</fullName>
    </recommendedName>
</protein>
<organism evidence="3 4">
    <name type="scientific">Phellinidium pouzarii</name>
    <dbReference type="NCBI Taxonomy" id="167371"/>
    <lineage>
        <taxon>Eukaryota</taxon>
        <taxon>Fungi</taxon>
        <taxon>Dikarya</taxon>
        <taxon>Basidiomycota</taxon>
        <taxon>Agaricomycotina</taxon>
        <taxon>Agaricomycetes</taxon>
        <taxon>Hymenochaetales</taxon>
        <taxon>Hymenochaetaceae</taxon>
        <taxon>Phellinidium</taxon>
    </lineage>
</organism>